<feature type="repeat" description="Solcar" evidence="10">
    <location>
        <begin position="299"/>
        <end position="381"/>
    </location>
</feature>
<keyword evidence="9 10" id="KW-0472">Membrane</keyword>
<evidence type="ECO:0000256" key="3">
    <source>
        <dbReference type="ARBA" id="ARBA00022448"/>
    </source>
</evidence>
<keyword evidence="8" id="KW-0496">Mitochondrion</keyword>
<evidence type="ECO:0000256" key="8">
    <source>
        <dbReference type="ARBA" id="ARBA00023128"/>
    </source>
</evidence>
<feature type="repeat" description="Solcar" evidence="10">
    <location>
        <begin position="200"/>
        <end position="284"/>
    </location>
</feature>
<dbReference type="PRINTS" id="PR00926">
    <property type="entry name" value="MITOCARRIER"/>
</dbReference>
<dbReference type="PROSITE" id="PS50920">
    <property type="entry name" value="SOLCAR"/>
    <property type="match status" value="3"/>
</dbReference>
<feature type="signal peptide" evidence="12">
    <location>
        <begin position="1"/>
        <end position="20"/>
    </location>
</feature>
<dbReference type="PANTHER" id="PTHR45671">
    <property type="entry name" value="SOLUTE CARRIER FAMILY 25 (MITOCHONDRIAL CARRIER PHOSPHATE CARRIER), MEMBER 3, LIKE-RELATED-RELATED"/>
    <property type="match status" value="1"/>
</dbReference>
<dbReference type="Pfam" id="PF00153">
    <property type="entry name" value="Mito_carr"/>
    <property type="match status" value="3"/>
</dbReference>
<evidence type="ECO:0000256" key="11">
    <source>
        <dbReference type="RuleBase" id="RU000488"/>
    </source>
</evidence>
<evidence type="ECO:0008006" key="14">
    <source>
        <dbReference type="Google" id="ProtNLM"/>
    </source>
</evidence>
<feature type="repeat" description="Solcar" evidence="10">
    <location>
        <begin position="111"/>
        <end position="191"/>
    </location>
</feature>
<dbReference type="SUPFAM" id="SSF103506">
    <property type="entry name" value="Mitochondrial carrier"/>
    <property type="match status" value="1"/>
</dbReference>
<evidence type="ECO:0000256" key="5">
    <source>
        <dbReference type="ARBA" id="ARBA00022737"/>
    </source>
</evidence>
<dbReference type="Gene3D" id="1.50.40.10">
    <property type="entry name" value="Mitochondrial carrier domain"/>
    <property type="match status" value="1"/>
</dbReference>
<dbReference type="EMBL" id="HBNS01005761">
    <property type="protein sequence ID" value="CAE4587529.1"/>
    <property type="molecule type" value="Transcribed_RNA"/>
</dbReference>
<sequence>MNHSGIRLFLILFVTTLSVSFSFSNLPCYPSAKRSLERRNNQSTLFVSDNKPDKVNESPISVESQTAESHVIPVVLVLASALSFFAIPTGAIDNPVDFIHLDIPIPIPDYRYFLAGGLCAAASHGVTTPIDVVKTRIQADPLSYNKGFLDAVTRISEEGGGALLRGLGPTVIGYGVEGAAKFGLYESLKPEVAKILSLDSPAIPYLIASIVAGATASIMLCPMEKARVRLVTDPDFASNLITGIPKLIDESGISGLFGGLPAMLSKQVPYTFAKQVSFDTFATMLYAVAANANFAAADVKFEVSFGAALLASVLACLLSQPGDVILTATYKGSNASFGSVVSQITENRGIQGFFSGLSARFIHVGAIITSQLVLYDVVKQLLGLPATGS</sequence>
<keyword evidence="4 10" id="KW-0812">Transmembrane</keyword>
<evidence type="ECO:0000256" key="9">
    <source>
        <dbReference type="ARBA" id="ARBA00023136"/>
    </source>
</evidence>
<evidence type="ECO:0000256" key="6">
    <source>
        <dbReference type="ARBA" id="ARBA00022792"/>
    </source>
</evidence>
<keyword evidence="6" id="KW-0999">Mitochondrion inner membrane</keyword>
<dbReference type="GO" id="GO:1990547">
    <property type="term" value="P:mitochondrial phosphate ion transmembrane transport"/>
    <property type="evidence" value="ECO:0007669"/>
    <property type="project" value="InterPro"/>
</dbReference>
<comment type="subcellular location">
    <subcellularLocation>
        <location evidence="1">Mitochondrion inner membrane</location>
        <topology evidence="1">Multi-pass membrane protein</topology>
    </subcellularLocation>
</comment>
<feature type="chain" id="PRO_5031444636" description="Mitochondrial phosphate carrier protein" evidence="12">
    <location>
        <begin position="21"/>
        <end position="389"/>
    </location>
</feature>
<evidence type="ECO:0000256" key="1">
    <source>
        <dbReference type="ARBA" id="ARBA00004448"/>
    </source>
</evidence>
<dbReference type="AlphaFoldDB" id="A0A7S4QLV1"/>
<evidence type="ECO:0000256" key="12">
    <source>
        <dbReference type="SAM" id="SignalP"/>
    </source>
</evidence>
<reference evidence="13" key="1">
    <citation type="submission" date="2021-01" db="EMBL/GenBank/DDBJ databases">
        <authorList>
            <person name="Corre E."/>
            <person name="Pelletier E."/>
            <person name="Niang G."/>
            <person name="Scheremetjew M."/>
            <person name="Finn R."/>
            <person name="Kale V."/>
            <person name="Holt S."/>
            <person name="Cochrane G."/>
            <person name="Meng A."/>
            <person name="Brown T."/>
            <person name="Cohen L."/>
        </authorList>
    </citation>
    <scope>NUCLEOTIDE SEQUENCE</scope>
    <source>
        <strain evidence="13">GSO104</strain>
    </source>
</reference>
<evidence type="ECO:0000256" key="10">
    <source>
        <dbReference type="PROSITE-ProRule" id="PRU00282"/>
    </source>
</evidence>
<dbReference type="GO" id="GO:0005315">
    <property type="term" value="F:phosphate transmembrane transporter activity"/>
    <property type="evidence" value="ECO:0007669"/>
    <property type="project" value="InterPro"/>
</dbReference>
<dbReference type="GO" id="GO:0005743">
    <property type="term" value="C:mitochondrial inner membrane"/>
    <property type="evidence" value="ECO:0007669"/>
    <property type="project" value="UniProtKB-SubCell"/>
</dbReference>
<keyword evidence="5" id="KW-0677">Repeat</keyword>
<evidence type="ECO:0000256" key="7">
    <source>
        <dbReference type="ARBA" id="ARBA00022989"/>
    </source>
</evidence>
<evidence type="ECO:0000313" key="13">
    <source>
        <dbReference type="EMBL" id="CAE4587529.1"/>
    </source>
</evidence>
<keyword evidence="7" id="KW-1133">Transmembrane helix</keyword>
<gene>
    <name evidence="13" type="ORF">DBRI00130_LOCUS4687</name>
</gene>
<accession>A0A7S4QLV1</accession>
<dbReference type="InterPro" id="IPR023395">
    <property type="entry name" value="MCP_dom_sf"/>
</dbReference>
<comment type="similarity">
    <text evidence="2 11">Belongs to the mitochondrial carrier (TC 2.A.29) family.</text>
</comment>
<evidence type="ECO:0000256" key="2">
    <source>
        <dbReference type="ARBA" id="ARBA00006375"/>
    </source>
</evidence>
<protein>
    <recommendedName>
        <fullName evidence="14">Mitochondrial phosphate carrier protein</fullName>
    </recommendedName>
</protein>
<dbReference type="InterPro" id="IPR018108">
    <property type="entry name" value="MCP_transmembrane"/>
</dbReference>
<evidence type="ECO:0000256" key="4">
    <source>
        <dbReference type="ARBA" id="ARBA00022692"/>
    </source>
</evidence>
<organism evidence="13">
    <name type="scientific">Ditylum brightwellii</name>
    <dbReference type="NCBI Taxonomy" id="49249"/>
    <lineage>
        <taxon>Eukaryota</taxon>
        <taxon>Sar</taxon>
        <taxon>Stramenopiles</taxon>
        <taxon>Ochrophyta</taxon>
        <taxon>Bacillariophyta</taxon>
        <taxon>Mediophyceae</taxon>
        <taxon>Lithodesmiophycidae</taxon>
        <taxon>Lithodesmiales</taxon>
        <taxon>Lithodesmiaceae</taxon>
        <taxon>Ditylum</taxon>
    </lineage>
</organism>
<keyword evidence="12" id="KW-0732">Signal</keyword>
<dbReference type="InterPro" id="IPR002067">
    <property type="entry name" value="MCP"/>
</dbReference>
<dbReference type="InterPro" id="IPR044677">
    <property type="entry name" value="SLC25A3/Pic2/Mir1-like"/>
</dbReference>
<dbReference type="PANTHER" id="PTHR45671:SF12">
    <property type="entry name" value="MITOCHONDRIAL PHOSPHATE CARRIER PROTEIN"/>
    <property type="match status" value="1"/>
</dbReference>
<keyword evidence="3 11" id="KW-0813">Transport</keyword>
<name>A0A7S4QLV1_9STRA</name>
<proteinExistence type="inferred from homology"/>